<sequence length="217" mass="23478">MEATADSLYSGLLVALVGALGAVLGAAATVALQSRSVVQQDSRHRAQRQRDLLIAMHAEILAGVGASRHQLTPEERAYALANDNPFATPDDNDFVFAGTQGDLSILPEPVIHSVVQYYRRAAQSNAMTRDLRDVQFREQSVEERRKFVALLLGVVGQQRRIGHKALDEIESYGDGLGLDLAAKRIAFEAADAAPAMNASDDGNDRADHDASSNRQEI</sequence>
<dbReference type="EMBL" id="JANTHZ010000001">
    <property type="protein sequence ID" value="MCS0494119.1"/>
    <property type="molecule type" value="Genomic_DNA"/>
</dbReference>
<feature type="compositionally biased region" description="Basic and acidic residues" evidence="1">
    <location>
        <begin position="202"/>
        <end position="217"/>
    </location>
</feature>
<proteinExistence type="predicted"/>
<accession>A0A9X2PB39</accession>
<feature type="region of interest" description="Disordered" evidence="1">
    <location>
        <begin position="193"/>
        <end position="217"/>
    </location>
</feature>
<comment type="caution">
    <text evidence="3">The sequence shown here is derived from an EMBL/GenBank/DDBJ whole genome shotgun (WGS) entry which is preliminary data.</text>
</comment>
<keyword evidence="2" id="KW-0472">Membrane</keyword>
<keyword evidence="4" id="KW-1185">Reference proteome</keyword>
<dbReference type="AlphaFoldDB" id="A0A9X2PB39"/>
<keyword evidence="2" id="KW-0812">Transmembrane</keyword>
<organism evidence="3 4">
    <name type="scientific">Ancylobacter mangrovi</name>
    <dbReference type="NCBI Taxonomy" id="2972472"/>
    <lineage>
        <taxon>Bacteria</taxon>
        <taxon>Pseudomonadati</taxon>
        <taxon>Pseudomonadota</taxon>
        <taxon>Alphaproteobacteria</taxon>
        <taxon>Hyphomicrobiales</taxon>
        <taxon>Xanthobacteraceae</taxon>
        <taxon>Ancylobacter</taxon>
    </lineage>
</organism>
<protein>
    <submittedName>
        <fullName evidence="3">Uncharacterized protein</fullName>
    </submittedName>
</protein>
<dbReference type="Proteomes" id="UP001151088">
    <property type="component" value="Unassembled WGS sequence"/>
</dbReference>
<evidence type="ECO:0000256" key="2">
    <source>
        <dbReference type="SAM" id="Phobius"/>
    </source>
</evidence>
<evidence type="ECO:0000313" key="3">
    <source>
        <dbReference type="EMBL" id="MCS0494119.1"/>
    </source>
</evidence>
<name>A0A9X2PB39_9HYPH</name>
<gene>
    <name evidence="3" type="ORF">NVS89_03345</name>
</gene>
<feature type="transmembrane region" description="Helical" evidence="2">
    <location>
        <begin position="12"/>
        <end position="32"/>
    </location>
</feature>
<evidence type="ECO:0000256" key="1">
    <source>
        <dbReference type="SAM" id="MobiDB-lite"/>
    </source>
</evidence>
<keyword evidence="2" id="KW-1133">Transmembrane helix</keyword>
<evidence type="ECO:0000313" key="4">
    <source>
        <dbReference type="Proteomes" id="UP001151088"/>
    </source>
</evidence>
<reference evidence="3" key="1">
    <citation type="submission" date="2022-08" db="EMBL/GenBank/DDBJ databases">
        <authorList>
            <person name="Li F."/>
        </authorList>
    </citation>
    <scope>NUCLEOTIDE SEQUENCE</scope>
    <source>
        <strain evidence="3">MQZ15Z-1</strain>
    </source>
</reference>
<dbReference type="RefSeq" id="WP_258731064.1">
    <property type="nucleotide sequence ID" value="NZ_JANTHZ010000001.1"/>
</dbReference>